<reference evidence="1 2" key="1">
    <citation type="submission" date="2023-12" db="EMBL/GenBank/DDBJ databases">
        <title>Novel species of the genus Arcicella isolated from rivers.</title>
        <authorList>
            <person name="Lu H."/>
        </authorList>
    </citation>
    <scope>NUCLEOTIDE SEQUENCE [LARGE SCALE GENOMIC DNA]</scope>
    <source>
        <strain evidence="1 2">KCTC 23307</strain>
    </source>
</reference>
<evidence type="ECO:0000313" key="1">
    <source>
        <dbReference type="EMBL" id="MEA5139525.1"/>
    </source>
</evidence>
<accession>A0ABU5Q9K3</accession>
<dbReference type="EMBL" id="JAYFUM010000010">
    <property type="protein sequence ID" value="MEA5139525.1"/>
    <property type="molecule type" value="Genomic_DNA"/>
</dbReference>
<sequence>MKTKLISLIRPMLFLVLGLSLVLACQKINPLDDVGLVVNSDIYTSPVLIRFVNAKTTATNQPTNFSVKISGKDAALVVMSEGSKDFKATNGLITLALDTKAIPTPANPISFTVSAEISGFTPVSQQITITSADAMEFQVQAVEYANPAEGTSALVKQSSLTNNTTPEISIVTPKTSTMTESSNVSLTSGTQLLDASGNVLTGNQLESRIVHYGTNTENSVLSFPGGFAAPNVIGENGNAINGGVVFQTAGFLNVDMFVGGKEVKSFSKPVDVKMDLNSGLINPTTGGTVKAGETIPVWSLNEETGQWKYESLATVTSGSDGKLKADFKVTHLSAWNVDWWSATCNTPLTMTIKMPNPNARKVYWVEILDARGQYLSGLYYNTSWSAGVELYDGFITTIPRVPNTNVRIVVFNGRGYDKVTETELFNPCNKGSITVTVAPPVIPEKINVNFVMDAKCSNKNVTIKYSGYVSLYKQSENISKAINAYVKEGTTTVVLENNVPYVVEVPYDGKVYTTTFTPSKGTTTFPAEKSITATSTYNTSTNTLKVNGKITISNCK</sequence>
<keyword evidence="2" id="KW-1185">Reference proteome</keyword>
<protein>
    <submittedName>
        <fullName evidence="1">Uncharacterized protein</fullName>
    </submittedName>
</protein>
<comment type="caution">
    <text evidence="1">The sequence shown here is derived from an EMBL/GenBank/DDBJ whole genome shotgun (WGS) entry which is preliminary data.</text>
</comment>
<dbReference type="Proteomes" id="UP001302949">
    <property type="component" value="Unassembled WGS sequence"/>
</dbReference>
<dbReference type="PROSITE" id="PS51257">
    <property type="entry name" value="PROKAR_LIPOPROTEIN"/>
    <property type="match status" value="1"/>
</dbReference>
<evidence type="ECO:0000313" key="2">
    <source>
        <dbReference type="Proteomes" id="UP001302949"/>
    </source>
</evidence>
<organism evidence="1 2">
    <name type="scientific">Arcicella rigui</name>
    <dbReference type="NCBI Taxonomy" id="797020"/>
    <lineage>
        <taxon>Bacteria</taxon>
        <taxon>Pseudomonadati</taxon>
        <taxon>Bacteroidota</taxon>
        <taxon>Cytophagia</taxon>
        <taxon>Cytophagales</taxon>
        <taxon>Flectobacillaceae</taxon>
        <taxon>Arcicella</taxon>
    </lineage>
</organism>
<name>A0ABU5Q9K3_9BACT</name>
<gene>
    <name evidence="1" type="ORF">VB248_10280</name>
</gene>
<dbReference type="RefSeq" id="WP_323296681.1">
    <property type="nucleotide sequence ID" value="NZ_JAYFUM010000010.1"/>
</dbReference>
<proteinExistence type="predicted"/>